<feature type="compositionally biased region" description="Basic and acidic residues" evidence="1">
    <location>
        <begin position="1"/>
        <end position="17"/>
    </location>
</feature>
<dbReference type="AlphaFoldDB" id="A0A840RQA0"/>
<accession>A0A840RQA0</accession>
<evidence type="ECO:0000256" key="1">
    <source>
        <dbReference type="SAM" id="MobiDB-lite"/>
    </source>
</evidence>
<name>A0A840RQA0_9BURK</name>
<evidence type="ECO:0000313" key="2">
    <source>
        <dbReference type="EMBL" id="MBB5198659.1"/>
    </source>
</evidence>
<dbReference type="EMBL" id="JACHHQ010000001">
    <property type="protein sequence ID" value="MBB5198659.1"/>
    <property type="molecule type" value="Genomic_DNA"/>
</dbReference>
<feature type="region of interest" description="Disordered" evidence="1">
    <location>
        <begin position="1"/>
        <end position="20"/>
    </location>
</feature>
<organism evidence="2 3">
    <name type="scientific">Glaciimonas immobilis</name>
    <dbReference type="NCBI Taxonomy" id="728004"/>
    <lineage>
        <taxon>Bacteria</taxon>
        <taxon>Pseudomonadati</taxon>
        <taxon>Pseudomonadota</taxon>
        <taxon>Betaproteobacteria</taxon>
        <taxon>Burkholderiales</taxon>
        <taxon>Oxalobacteraceae</taxon>
        <taxon>Glaciimonas</taxon>
    </lineage>
</organism>
<reference evidence="2 3" key="1">
    <citation type="submission" date="2020-08" db="EMBL/GenBank/DDBJ databases">
        <title>Genomic Encyclopedia of Type Strains, Phase IV (KMG-IV): sequencing the most valuable type-strain genomes for metagenomic binning, comparative biology and taxonomic classification.</title>
        <authorList>
            <person name="Goeker M."/>
        </authorList>
    </citation>
    <scope>NUCLEOTIDE SEQUENCE [LARGE SCALE GENOMIC DNA]</scope>
    <source>
        <strain evidence="2 3">DSM 23240</strain>
    </source>
</reference>
<evidence type="ECO:0000313" key="3">
    <source>
        <dbReference type="Proteomes" id="UP000571084"/>
    </source>
</evidence>
<proteinExistence type="predicted"/>
<keyword evidence="3" id="KW-1185">Reference proteome</keyword>
<sequence length="106" mass="11546">MPEPKIFPRDTEQERSNDAGIFPEMQNVYSSTKLVALTVDEIELINGYRTLDLRKKANILGTISGTPCVGGSPVISIFGRVCQQVSGNITATQTFNLTAGENKKDV</sequence>
<protein>
    <submittedName>
        <fullName evidence="2">Uncharacterized protein</fullName>
    </submittedName>
</protein>
<comment type="caution">
    <text evidence="2">The sequence shown here is derived from an EMBL/GenBank/DDBJ whole genome shotgun (WGS) entry which is preliminary data.</text>
</comment>
<dbReference type="Proteomes" id="UP000571084">
    <property type="component" value="Unassembled WGS sequence"/>
</dbReference>
<dbReference type="RefSeq" id="WP_168052765.1">
    <property type="nucleotide sequence ID" value="NZ_JAAOZT010000002.1"/>
</dbReference>
<gene>
    <name evidence="2" type="ORF">HNR39_000469</name>
</gene>